<dbReference type="PANTHER" id="PTHR31672">
    <property type="entry name" value="BNACNNG10540D PROTEIN"/>
    <property type="match status" value="1"/>
</dbReference>
<name>A0A176VCN0_MARPO</name>
<dbReference type="PANTHER" id="PTHR31672:SF7">
    <property type="entry name" value="F-BOX DOMAIN-CONTAINING PROTEIN"/>
    <property type="match status" value="1"/>
</dbReference>
<protein>
    <recommendedName>
        <fullName evidence="1">F-box domain-containing protein</fullName>
    </recommendedName>
</protein>
<reference evidence="2" key="1">
    <citation type="submission" date="2016-03" db="EMBL/GenBank/DDBJ databases">
        <title>Mechanisms controlling the formation of the plant cell surface in tip-growing cells are functionally conserved among land plants.</title>
        <authorList>
            <person name="Honkanen S."/>
            <person name="Jones V.A."/>
            <person name="Morieri G."/>
            <person name="Champion C."/>
            <person name="Hetherington A.J."/>
            <person name="Kelly S."/>
            <person name="Saint-Marcoux D."/>
            <person name="Proust H."/>
            <person name="Prescott H."/>
            <person name="Dolan L."/>
        </authorList>
    </citation>
    <scope>NUCLEOTIDE SEQUENCE [LARGE SCALE GENOMIC DNA]</scope>
    <source>
        <tissue evidence="2">Whole gametophyte</tissue>
    </source>
</reference>
<feature type="domain" description="F-box" evidence="1">
    <location>
        <begin position="59"/>
        <end position="108"/>
    </location>
</feature>
<keyword evidence="3" id="KW-1185">Reference proteome</keyword>
<dbReference type="AlphaFoldDB" id="A0A176VCN0"/>
<dbReference type="Gene3D" id="1.20.1280.50">
    <property type="match status" value="1"/>
</dbReference>
<dbReference type="SUPFAM" id="SSF81383">
    <property type="entry name" value="F-box domain"/>
    <property type="match status" value="1"/>
</dbReference>
<evidence type="ECO:0000313" key="3">
    <source>
        <dbReference type="Proteomes" id="UP000077202"/>
    </source>
</evidence>
<dbReference type="InterPro" id="IPR001810">
    <property type="entry name" value="F-box_dom"/>
</dbReference>
<dbReference type="Proteomes" id="UP000077202">
    <property type="component" value="Unassembled WGS sequence"/>
</dbReference>
<dbReference type="PROSITE" id="PS50181">
    <property type="entry name" value="FBOX"/>
    <property type="match status" value="1"/>
</dbReference>
<proteinExistence type="predicted"/>
<gene>
    <name evidence="2" type="ORF">AXG93_2566s1100</name>
</gene>
<accession>A0A176VCN0</accession>
<sequence>MNLWGGVAAAEWRVGYYHYKFYSSTSSESSGEKDELREIKASRIQVVGRRELDMAVQVINQLNDLPDELLAAILGFLPWYEVMRLRSVSKKWDDLLRSKEFRKIWRGRDPNQAPLCFVGCKDFGHSVYNPSKNRWQICGIDYPPSFFRFTNESAFSFRTTSVRVVGAAHGLLLLQLYRPRNEKGGRSMKIELFVMNPLDPSTKKRISLLAHLEDHFAAKILGLVWNDITQSHQILVQYQPELGWLEPKDNVSWIFYRYDLQSGAWEQLARWPRDRLVEFQQPCMQGGSLSCLGKASLSIMPDRWRPYSLDASHKNWLREPTWMRAENLSFPQNVQFTALAPHNHGVIFAAGKVRSKQLDYGRISVLQEFSVWKLQSGQPAQQSKKDVREWVKISEMPEAIVEKINDFKKQKQFQSAATDGFVVVANSLREGAMFDMQKQMWWKLPAHPSSYATDAPYHAAILHCLDLRKLDVHLCEPRFDIVL</sequence>
<dbReference type="EMBL" id="LVLJ01004077">
    <property type="protein sequence ID" value="OAE18327.1"/>
    <property type="molecule type" value="Genomic_DNA"/>
</dbReference>
<evidence type="ECO:0000313" key="2">
    <source>
        <dbReference type="EMBL" id="OAE18327.1"/>
    </source>
</evidence>
<comment type="caution">
    <text evidence="2">The sequence shown here is derived from an EMBL/GenBank/DDBJ whole genome shotgun (WGS) entry which is preliminary data.</text>
</comment>
<organism evidence="2 3">
    <name type="scientific">Marchantia polymorpha subsp. ruderalis</name>
    <dbReference type="NCBI Taxonomy" id="1480154"/>
    <lineage>
        <taxon>Eukaryota</taxon>
        <taxon>Viridiplantae</taxon>
        <taxon>Streptophyta</taxon>
        <taxon>Embryophyta</taxon>
        <taxon>Marchantiophyta</taxon>
        <taxon>Marchantiopsida</taxon>
        <taxon>Marchantiidae</taxon>
        <taxon>Marchantiales</taxon>
        <taxon>Marchantiaceae</taxon>
        <taxon>Marchantia</taxon>
    </lineage>
</organism>
<dbReference type="SMART" id="SM00256">
    <property type="entry name" value="FBOX"/>
    <property type="match status" value="1"/>
</dbReference>
<dbReference type="Pfam" id="PF12937">
    <property type="entry name" value="F-box-like"/>
    <property type="match status" value="1"/>
</dbReference>
<dbReference type="InterPro" id="IPR050796">
    <property type="entry name" value="SCF_F-box_component"/>
</dbReference>
<dbReference type="InterPro" id="IPR036047">
    <property type="entry name" value="F-box-like_dom_sf"/>
</dbReference>
<evidence type="ECO:0000259" key="1">
    <source>
        <dbReference type="PROSITE" id="PS50181"/>
    </source>
</evidence>